<organism evidence="2 3">
    <name type="scientific">Kutzneria buriramensis</name>
    <dbReference type="NCBI Taxonomy" id="1045776"/>
    <lineage>
        <taxon>Bacteria</taxon>
        <taxon>Bacillati</taxon>
        <taxon>Actinomycetota</taxon>
        <taxon>Actinomycetes</taxon>
        <taxon>Pseudonocardiales</taxon>
        <taxon>Pseudonocardiaceae</taxon>
        <taxon>Kutzneria</taxon>
    </lineage>
</organism>
<evidence type="ECO:0000313" key="2">
    <source>
        <dbReference type="EMBL" id="REH26179.1"/>
    </source>
</evidence>
<comment type="caution">
    <text evidence="2">The sequence shown here is derived from an EMBL/GenBank/DDBJ whole genome shotgun (WGS) entry which is preliminary data.</text>
</comment>
<gene>
    <name evidence="2" type="ORF">BCF44_13434</name>
</gene>
<dbReference type="RefSeq" id="WP_116182012.1">
    <property type="nucleotide sequence ID" value="NZ_CP144375.1"/>
</dbReference>
<dbReference type="Proteomes" id="UP000256269">
    <property type="component" value="Unassembled WGS sequence"/>
</dbReference>
<accession>A0A3E0GUK3</accession>
<dbReference type="InterPro" id="IPR046633">
    <property type="entry name" value="DUF6745"/>
</dbReference>
<dbReference type="OrthoDB" id="871648at2"/>
<evidence type="ECO:0000259" key="1">
    <source>
        <dbReference type="Pfam" id="PF20530"/>
    </source>
</evidence>
<feature type="domain" description="DUF6745" evidence="1">
    <location>
        <begin position="149"/>
        <end position="355"/>
    </location>
</feature>
<sequence length="359" mass="41064">MTRRPRREFRRVEVSEFRPQLARSRTEWLDHGLSTSSADRPAAEEAVTRLYSLLGQPPPEFVWIGSPGAVGTVLEPSATVLRSYGDLPLVSRLANLLSALRQRLDEHLKPHNLSVVDSEVRQPLRESLRVAVADRIRAEVNKHYGLYWYGQQEAEWVAFYQACQQVLGIELDPGDAEQLELWAATVRSCGWWWPREGRCVMAERPLAIRLDSQRRLHHEDGPAILFPDGWAVHCWHGARVPEWVVADPTVERITAERNIEVRRCAIEHLGWPNYIERAGLRLLGRAPDPGNPGRELRLYDDKSPLKVRLLLAVNGSVERDGTRRWYGLRVPPWFTDPVEAAGWSYGLTGAQYARLQRRT</sequence>
<keyword evidence="3" id="KW-1185">Reference proteome</keyword>
<reference evidence="2 3" key="1">
    <citation type="submission" date="2018-08" db="EMBL/GenBank/DDBJ databases">
        <title>Genomic Encyclopedia of Archaeal and Bacterial Type Strains, Phase II (KMG-II): from individual species to whole genera.</title>
        <authorList>
            <person name="Goeker M."/>
        </authorList>
    </citation>
    <scope>NUCLEOTIDE SEQUENCE [LARGE SCALE GENOMIC DNA]</scope>
    <source>
        <strain evidence="2 3">DSM 45791</strain>
    </source>
</reference>
<dbReference type="EMBL" id="QUNO01000034">
    <property type="protein sequence ID" value="REH26179.1"/>
    <property type="molecule type" value="Genomic_DNA"/>
</dbReference>
<name>A0A3E0GUK3_9PSEU</name>
<dbReference type="Pfam" id="PF20530">
    <property type="entry name" value="DUF6745"/>
    <property type="match status" value="1"/>
</dbReference>
<proteinExistence type="predicted"/>
<evidence type="ECO:0000313" key="3">
    <source>
        <dbReference type="Proteomes" id="UP000256269"/>
    </source>
</evidence>
<dbReference type="AlphaFoldDB" id="A0A3E0GUK3"/>
<protein>
    <recommendedName>
        <fullName evidence="1">DUF6745 domain-containing protein</fullName>
    </recommendedName>
</protein>